<dbReference type="InterPro" id="IPR004978">
    <property type="entry name" value="Stanniocalcin"/>
</dbReference>
<keyword evidence="5" id="KW-0472">Membrane</keyword>
<dbReference type="EMBL" id="CAJNOU010000354">
    <property type="protein sequence ID" value="CAF0969887.1"/>
    <property type="molecule type" value="Genomic_DNA"/>
</dbReference>
<sequence>MNNMERRKKFYICLGVGTIAVVMIVTLGLIPVYLRATSKPSVVEEKCVPNLANDKISLAQVSLLDADEFAFNNAERSITIKLECPILDVDNYTIFANGEPRENTNHTKDSIMLSEFSGGATLLSLFALDTYGLPIFTSFQLYFGLITMPVRIFYANGTVAFNVVVNLNLTDNPRISQSGVTDDRGMITFNHVPPLTISIFAHTKDNQIALAGIAPSESQISLTLIPFNDGKKLNEIENREYLSVTTVGQSLQTISRSFITQANANEAYIEYQFVTSEVPGGYFGSQFNDYFSVTLRSEKGNFITKTDSMNGLGLGAFEFATGATGWSNLTVKVGSTPEKIRFDVGVSNVGDGAYPSTVNIRKYGADQCDDCEKECVKCTSDPMCSSACLNPPMRSCAFYLSCMETKVSCGADGYALGYGFNYCTKFSNALQSFSSQGQTWIWNTMNCLQNALVSPLKNCEKSCSTLRQIAFNAHPKCYIDNGVCNLPALDWPSIVTIVGKDLLTLDGFIQALKTGPQCIPTILQRINTQLQQALTPAKKIALLIVKVWFESL</sequence>
<evidence type="ECO:0000313" key="8">
    <source>
        <dbReference type="Proteomes" id="UP000663889"/>
    </source>
</evidence>
<dbReference type="Pfam" id="PF03298">
    <property type="entry name" value="Stanniocalcin"/>
    <property type="match status" value="1"/>
</dbReference>
<dbReference type="PANTHER" id="PTHR11245:SF6">
    <property type="entry name" value="DUF19 DOMAIN-CONTAINING PROTEIN"/>
    <property type="match status" value="1"/>
</dbReference>
<comment type="subunit">
    <text evidence="2">Homodimer; disulfide-linked.</text>
</comment>
<proteinExistence type="inferred from homology"/>
<comment type="similarity">
    <text evidence="1">Belongs to the stanniocalcin family.</text>
</comment>
<dbReference type="AlphaFoldDB" id="A0A814EEK1"/>
<dbReference type="EMBL" id="CAJNOO010006239">
    <property type="protein sequence ID" value="CAF1442484.1"/>
    <property type="molecule type" value="Genomic_DNA"/>
</dbReference>
<keyword evidence="4" id="KW-1015">Disulfide bond</keyword>
<keyword evidence="3" id="KW-0372">Hormone</keyword>
<evidence type="ECO:0000256" key="4">
    <source>
        <dbReference type="ARBA" id="ARBA00023157"/>
    </source>
</evidence>
<dbReference type="OrthoDB" id="9970481at2759"/>
<keyword evidence="5" id="KW-1133">Transmembrane helix</keyword>
<dbReference type="GO" id="GO:0005179">
    <property type="term" value="F:hormone activity"/>
    <property type="evidence" value="ECO:0007669"/>
    <property type="project" value="UniProtKB-KW"/>
</dbReference>
<gene>
    <name evidence="7" type="ORF">RFH988_LOCUS36402</name>
    <name evidence="6" type="ORF">SEV965_LOCUS9190</name>
</gene>
<accession>A0A814EEK1</accession>
<dbReference type="PANTHER" id="PTHR11245">
    <property type="entry name" value="STANNIOCALCIN"/>
    <property type="match status" value="1"/>
</dbReference>
<feature type="transmembrane region" description="Helical" evidence="5">
    <location>
        <begin position="12"/>
        <end position="34"/>
    </location>
</feature>
<dbReference type="GO" id="GO:0005615">
    <property type="term" value="C:extracellular space"/>
    <property type="evidence" value="ECO:0007669"/>
    <property type="project" value="TreeGrafter"/>
</dbReference>
<evidence type="ECO:0000313" key="6">
    <source>
        <dbReference type="EMBL" id="CAF0969887.1"/>
    </source>
</evidence>
<protein>
    <submittedName>
        <fullName evidence="6">Uncharacterized protein</fullName>
    </submittedName>
</protein>
<organism evidence="6 8">
    <name type="scientific">Rotaria sordida</name>
    <dbReference type="NCBI Taxonomy" id="392033"/>
    <lineage>
        <taxon>Eukaryota</taxon>
        <taxon>Metazoa</taxon>
        <taxon>Spiralia</taxon>
        <taxon>Gnathifera</taxon>
        <taxon>Rotifera</taxon>
        <taxon>Eurotatoria</taxon>
        <taxon>Bdelloidea</taxon>
        <taxon>Philodinida</taxon>
        <taxon>Philodinidae</taxon>
        <taxon>Rotaria</taxon>
    </lineage>
</organism>
<keyword evidence="5" id="KW-0812">Transmembrane</keyword>
<evidence type="ECO:0000256" key="3">
    <source>
        <dbReference type="ARBA" id="ARBA00022702"/>
    </source>
</evidence>
<evidence type="ECO:0000313" key="7">
    <source>
        <dbReference type="EMBL" id="CAF1442484.1"/>
    </source>
</evidence>
<name>A0A814EEK1_9BILA</name>
<evidence type="ECO:0000256" key="2">
    <source>
        <dbReference type="ARBA" id="ARBA00011748"/>
    </source>
</evidence>
<evidence type="ECO:0000256" key="5">
    <source>
        <dbReference type="SAM" id="Phobius"/>
    </source>
</evidence>
<reference evidence="6" key="1">
    <citation type="submission" date="2021-02" db="EMBL/GenBank/DDBJ databases">
        <authorList>
            <person name="Nowell W R."/>
        </authorList>
    </citation>
    <scope>NUCLEOTIDE SEQUENCE</scope>
</reference>
<comment type="caution">
    <text evidence="6">The sequence shown here is derived from an EMBL/GenBank/DDBJ whole genome shotgun (WGS) entry which is preliminary data.</text>
</comment>
<dbReference type="Proteomes" id="UP000663882">
    <property type="component" value="Unassembled WGS sequence"/>
</dbReference>
<evidence type="ECO:0000256" key="1">
    <source>
        <dbReference type="ARBA" id="ARBA00008693"/>
    </source>
</evidence>
<dbReference type="Proteomes" id="UP000663889">
    <property type="component" value="Unassembled WGS sequence"/>
</dbReference>
<dbReference type="GO" id="GO:0006874">
    <property type="term" value="P:intracellular calcium ion homeostasis"/>
    <property type="evidence" value="ECO:0007669"/>
    <property type="project" value="TreeGrafter"/>
</dbReference>